<dbReference type="VEuPathDB" id="FungiDB:AMAG_10407"/>
<name>A0A0L0SUG2_ALLM3</name>
<dbReference type="InterPro" id="IPR033122">
    <property type="entry name" value="LETM1-like_RBD"/>
</dbReference>
<dbReference type="Proteomes" id="UP000054350">
    <property type="component" value="Unassembled WGS sequence"/>
</dbReference>
<dbReference type="AlphaFoldDB" id="A0A0L0SUG2"/>
<dbReference type="eggNOG" id="KOG1043">
    <property type="taxonomic scope" value="Eukaryota"/>
</dbReference>
<evidence type="ECO:0000256" key="1">
    <source>
        <dbReference type="ARBA" id="ARBA00004434"/>
    </source>
</evidence>
<dbReference type="OrthoDB" id="73691at2759"/>
<proteinExistence type="predicted"/>
<keyword evidence="6" id="KW-0472">Membrane</keyword>
<reference evidence="11" key="2">
    <citation type="submission" date="2009-11" db="EMBL/GenBank/DDBJ databases">
        <title>The Genome Sequence of Allomyces macrogynus strain ATCC 38327.</title>
        <authorList>
            <consortium name="The Broad Institute Genome Sequencing Platform"/>
            <person name="Russ C."/>
            <person name="Cuomo C."/>
            <person name="Shea T."/>
            <person name="Young S.K."/>
            <person name="Zeng Q."/>
            <person name="Koehrsen M."/>
            <person name="Haas B."/>
            <person name="Borodovsky M."/>
            <person name="Guigo R."/>
            <person name="Alvarado L."/>
            <person name="Berlin A."/>
            <person name="Borenstein D."/>
            <person name="Chen Z."/>
            <person name="Engels R."/>
            <person name="Freedman E."/>
            <person name="Gellesch M."/>
            <person name="Goldberg J."/>
            <person name="Griggs A."/>
            <person name="Gujja S."/>
            <person name="Heiman D."/>
            <person name="Hepburn T."/>
            <person name="Howarth C."/>
            <person name="Jen D."/>
            <person name="Larson L."/>
            <person name="Lewis B."/>
            <person name="Mehta T."/>
            <person name="Park D."/>
            <person name="Pearson M."/>
            <person name="Roberts A."/>
            <person name="Saif S."/>
            <person name="Shenoy N."/>
            <person name="Sisk P."/>
            <person name="Stolte C."/>
            <person name="Sykes S."/>
            <person name="Walk T."/>
            <person name="White J."/>
            <person name="Yandava C."/>
            <person name="Burger G."/>
            <person name="Gray M.W."/>
            <person name="Holland P.W.H."/>
            <person name="King N."/>
            <person name="Lang F.B.F."/>
            <person name="Roger A.J."/>
            <person name="Ruiz-Trillo I."/>
            <person name="Lander E."/>
            <person name="Nusbaum C."/>
        </authorList>
    </citation>
    <scope>NUCLEOTIDE SEQUENCE [LARGE SCALE GENOMIC DNA]</scope>
    <source>
        <strain evidence="11">ATCC 38327</strain>
    </source>
</reference>
<dbReference type="PROSITE" id="PS51758">
    <property type="entry name" value="LETM1_RBD"/>
    <property type="match status" value="1"/>
</dbReference>
<keyword evidence="11" id="KW-1185">Reference proteome</keyword>
<dbReference type="Pfam" id="PF07766">
    <property type="entry name" value="LETM1_RBD"/>
    <property type="match status" value="1"/>
</dbReference>
<dbReference type="GO" id="GO:0005743">
    <property type="term" value="C:mitochondrial inner membrane"/>
    <property type="evidence" value="ECO:0007669"/>
    <property type="project" value="UniProtKB-SubCell"/>
</dbReference>
<organism evidence="10 11">
    <name type="scientific">Allomyces macrogynus (strain ATCC 38327)</name>
    <name type="common">Allomyces javanicus var. macrogynus</name>
    <dbReference type="NCBI Taxonomy" id="578462"/>
    <lineage>
        <taxon>Eukaryota</taxon>
        <taxon>Fungi</taxon>
        <taxon>Fungi incertae sedis</taxon>
        <taxon>Blastocladiomycota</taxon>
        <taxon>Blastocladiomycetes</taxon>
        <taxon>Blastocladiales</taxon>
        <taxon>Blastocladiaceae</taxon>
        <taxon>Allomyces</taxon>
    </lineage>
</organism>
<dbReference type="STRING" id="578462.A0A0L0SUG2"/>
<dbReference type="GO" id="GO:0030003">
    <property type="term" value="P:intracellular monoatomic cation homeostasis"/>
    <property type="evidence" value="ECO:0007669"/>
    <property type="project" value="TreeGrafter"/>
</dbReference>
<gene>
    <name evidence="10" type="ORF">AMAG_10407</name>
</gene>
<evidence type="ECO:0000256" key="3">
    <source>
        <dbReference type="ARBA" id="ARBA00022792"/>
    </source>
</evidence>
<dbReference type="EMBL" id="GG745349">
    <property type="protein sequence ID" value="KNE66157.1"/>
    <property type="molecule type" value="Genomic_DNA"/>
</dbReference>
<evidence type="ECO:0000256" key="5">
    <source>
        <dbReference type="ARBA" id="ARBA00023128"/>
    </source>
</evidence>
<comment type="subcellular location">
    <subcellularLocation>
        <location evidence="1">Mitochondrion inner membrane</location>
        <topology evidence="1">Single-pass membrane protein</topology>
    </subcellularLocation>
</comment>
<keyword evidence="4" id="KW-1133">Transmembrane helix</keyword>
<dbReference type="PANTHER" id="PTHR14009:SF1">
    <property type="entry name" value="MITOCHONDRIAL PROTON_CALCIUM EXCHANGER PROTEIN"/>
    <property type="match status" value="1"/>
</dbReference>
<accession>A0A0L0SUG2</accession>
<evidence type="ECO:0000256" key="2">
    <source>
        <dbReference type="ARBA" id="ARBA00022692"/>
    </source>
</evidence>
<reference evidence="10 11" key="1">
    <citation type="submission" date="2009-11" db="EMBL/GenBank/DDBJ databases">
        <title>Annotation of Allomyces macrogynus ATCC 38327.</title>
        <authorList>
            <consortium name="The Broad Institute Genome Sequencing Platform"/>
            <person name="Russ C."/>
            <person name="Cuomo C."/>
            <person name="Burger G."/>
            <person name="Gray M.W."/>
            <person name="Holland P.W.H."/>
            <person name="King N."/>
            <person name="Lang F.B.F."/>
            <person name="Roger A.J."/>
            <person name="Ruiz-Trillo I."/>
            <person name="Young S.K."/>
            <person name="Zeng Q."/>
            <person name="Gargeya S."/>
            <person name="Fitzgerald M."/>
            <person name="Haas B."/>
            <person name="Abouelleil A."/>
            <person name="Alvarado L."/>
            <person name="Arachchi H.M."/>
            <person name="Berlin A."/>
            <person name="Chapman S.B."/>
            <person name="Gearin G."/>
            <person name="Goldberg J."/>
            <person name="Griggs A."/>
            <person name="Gujja S."/>
            <person name="Hansen M."/>
            <person name="Heiman D."/>
            <person name="Howarth C."/>
            <person name="Larimer J."/>
            <person name="Lui A."/>
            <person name="MacDonald P.J.P."/>
            <person name="McCowen C."/>
            <person name="Montmayeur A."/>
            <person name="Murphy C."/>
            <person name="Neiman D."/>
            <person name="Pearson M."/>
            <person name="Priest M."/>
            <person name="Roberts A."/>
            <person name="Saif S."/>
            <person name="Shea T."/>
            <person name="Sisk P."/>
            <person name="Stolte C."/>
            <person name="Sykes S."/>
            <person name="Wortman J."/>
            <person name="Nusbaum C."/>
            <person name="Birren B."/>
        </authorList>
    </citation>
    <scope>NUCLEOTIDE SEQUENCE [LARGE SCALE GENOMIC DNA]</scope>
    <source>
        <strain evidence="10 11">ATCC 38327</strain>
    </source>
</reference>
<evidence type="ECO:0000256" key="4">
    <source>
        <dbReference type="ARBA" id="ARBA00022989"/>
    </source>
</evidence>
<feature type="domain" description="Letm1 RBD" evidence="9">
    <location>
        <begin position="172"/>
        <end position="377"/>
    </location>
</feature>
<sequence length="395" mass="43888">MLIRTLAASTARPASTLARNRLLLSARSTLQPVPSLSNQSRLWAYRLDVRPVRCFVMSPLLRASAPGPVQPVKPLDPAPTDPKVDAVLAHPQLRPTAAAPSAAAASNTPATVDPNAHLPFYKRWSRYFVAMAKQIWRGLKQLRANYDLVRELRASKPEDQWTRREAMLVHQTDDDIRVLIPFLICVTILDEGLPLLIYWGYVPSPCLMPDQIAKRRERAAKHRVTASQLLLSTDRAPIDPKTPLAQLDRWTLARLAQLFGLSSWGTRLQIMRRIQDHLAYVRRDDALIRREGGAGTLDDDELCHAAEDRGVSTLGRPRDAIQADFTAWLDLTRNDRAMSDLELALSRIQRAPALAALATTTSTRSDAAPPPSTADALPAASRTDSIRHVADRFLV</sequence>
<evidence type="ECO:0000256" key="6">
    <source>
        <dbReference type="ARBA" id="ARBA00023136"/>
    </source>
</evidence>
<feature type="region of interest" description="Disordered" evidence="8">
    <location>
        <begin position="359"/>
        <end position="381"/>
    </location>
</feature>
<dbReference type="PANTHER" id="PTHR14009">
    <property type="entry name" value="LEUCINE ZIPPER-EF-HAND CONTAINING TRANSMEMBRANE PROTEIN"/>
    <property type="match status" value="1"/>
</dbReference>
<evidence type="ECO:0000313" key="10">
    <source>
        <dbReference type="EMBL" id="KNE66157.1"/>
    </source>
</evidence>
<keyword evidence="5 7" id="KW-0496">Mitochondrion</keyword>
<evidence type="ECO:0000313" key="11">
    <source>
        <dbReference type="Proteomes" id="UP000054350"/>
    </source>
</evidence>
<evidence type="ECO:0000256" key="8">
    <source>
        <dbReference type="SAM" id="MobiDB-lite"/>
    </source>
</evidence>
<dbReference type="InterPro" id="IPR044202">
    <property type="entry name" value="LETM1/MDM38-like"/>
</dbReference>
<protein>
    <recommendedName>
        <fullName evidence="9">Letm1 RBD domain-containing protein</fullName>
    </recommendedName>
</protein>
<evidence type="ECO:0000256" key="7">
    <source>
        <dbReference type="PROSITE-ProRule" id="PRU01094"/>
    </source>
</evidence>
<dbReference type="GO" id="GO:0043022">
    <property type="term" value="F:ribosome binding"/>
    <property type="evidence" value="ECO:0007669"/>
    <property type="project" value="InterPro"/>
</dbReference>
<keyword evidence="3" id="KW-0999">Mitochondrion inner membrane</keyword>
<keyword evidence="2" id="KW-0812">Transmembrane</keyword>
<evidence type="ECO:0000259" key="9">
    <source>
        <dbReference type="PROSITE" id="PS51758"/>
    </source>
</evidence>